<protein>
    <submittedName>
        <fullName evidence="1">Uncharacterized protein</fullName>
    </submittedName>
</protein>
<proteinExistence type="predicted"/>
<comment type="caution">
    <text evidence="1">The sequence shown here is derived from an EMBL/GenBank/DDBJ whole genome shotgun (WGS) entry which is preliminary data.</text>
</comment>
<dbReference type="Proteomes" id="UP000193303">
    <property type="component" value="Unassembled WGS sequence"/>
</dbReference>
<organism evidence="1 2">
    <name type="scientific">Neisseria dumasiana</name>
    <dbReference type="NCBI Taxonomy" id="1931275"/>
    <lineage>
        <taxon>Bacteria</taxon>
        <taxon>Pseudomonadati</taxon>
        <taxon>Pseudomonadota</taxon>
        <taxon>Betaproteobacteria</taxon>
        <taxon>Neisseriales</taxon>
        <taxon>Neisseriaceae</taxon>
        <taxon>Neisseria</taxon>
    </lineage>
</organism>
<reference evidence="2" key="1">
    <citation type="submission" date="2017-01" db="EMBL/GenBank/DDBJ databases">
        <authorList>
            <person name="Mah S.A."/>
            <person name="Swanson W.J."/>
            <person name="Moy G.W."/>
            <person name="Vacquier V.D."/>
        </authorList>
    </citation>
    <scope>NUCLEOTIDE SEQUENCE [LARGE SCALE GENOMIC DNA]</scope>
    <source>
        <strain evidence="2">124861</strain>
    </source>
</reference>
<sequence length="99" mass="11049">MKTNLSGVELIAEERRHQIDDLGFTTQKDMAYRSGELVEAALAYAKAASTQSDKCPRGWPWSENTWKPQSPIENLVRAGALIAAEIDRLQNEMENSGKN</sequence>
<dbReference type="EMBL" id="MTAB01000080">
    <property type="protein sequence ID" value="OSI13887.1"/>
    <property type="molecule type" value="Genomic_DNA"/>
</dbReference>
<gene>
    <name evidence="1" type="ORF">BV912_12835</name>
</gene>
<name>A0A1X3D2Y9_9NEIS</name>
<dbReference type="OrthoDB" id="983041at2"/>
<evidence type="ECO:0000313" key="2">
    <source>
        <dbReference type="Proteomes" id="UP000193303"/>
    </source>
</evidence>
<evidence type="ECO:0000313" key="1">
    <source>
        <dbReference type="EMBL" id="OSI13887.1"/>
    </source>
</evidence>
<dbReference type="AlphaFoldDB" id="A0A1X3D2Y9"/>
<accession>A0A1X3D2Y9</accession>
<dbReference type="RefSeq" id="WP_085361000.1">
    <property type="nucleotide sequence ID" value="NZ_MTAB01000080.1"/>
</dbReference>